<accession>A0A0F0CPJ9</accession>
<keyword evidence="2" id="KW-1185">Reference proteome</keyword>
<reference evidence="1 2" key="1">
    <citation type="submission" date="2015-02" db="EMBL/GenBank/DDBJ databases">
        <title>Single-cell genomics of uncultivated deep-branching MTB reveals a conserved set of magnetosome genes.</title>
        <authorList>
            <person name="Kolinko S."/>
            <person name="Richter M."/>
            <person name="Glockner F.O."/>
            <person name="Brachmann A."/>
            <person name="Schuler D."/>
        </authorList>
    </citation>
    <scope>NUCLEOTIDE SEQUENCE [LARGE SCALE GENOMIC DNA]</scope>
    <source>
        <strain evidence="1">SKK-01</strain>
    </source>
</reference>
<dbReference type="AlphaFoldDB" id="A0A0F0CPJ9"/>
<name>A0A0F0CPJ9_9BACT</name>
<evidence type="ECO:0000313" key="2">
    <source>
        <dbReference type="Proteomes" id="UP000033428"/>
    </source>
</evidence>
<dbReference type="EMBL" id="JYNY01000209">
    <property type="protein sequence ID" value="KJJ85172.1"/>
    <property type="molecule type" value="Genomic_DNA"/>
</dbReference>
<proteinExistence type="predicted"/>
<evidence type="ECO:0000313" key="1">
    <source>
        <dbReference type="EMBL" id="KJJ85172.1"/>
    </source>
</evidence>
<gene>
    <name evidence="1" type="ORF">OMAG_000963</name>
</gene>
<sequence>MSVSANNTVISEFAVGKYPKSMEVSPQNLISILDFEKLFF</sequence>
<organism evidence="1 2">
    <name type="scientific">Candidatus Omnitrophus magneticus</name>
    <dbReference type="NCBI Taxonomy" id="1609969"/>
    <lineage>
        <taxon>Bacteria</taxon>
        <taxon>Pseudomonadati</taxon>
        <taxon>Candidatus Omnitrophota</taxon>
        <taxon>Candidatus Omnitrophus</taxon>
    </lineage>
</organism>
<protein>
    <submittedName>
        <fullName evidence="1">Uncharacterized protein</fullName>
    </submittedName>
</protein>
<comment type="caution">
    <text evidence="1">The sequence shown here is derived from an EMBL/GenBank/DDBJ whole genome shotgun (WGS) entry which is preliminary data.</text>
</comment>
<dbReference type="Proteomes" id="UP000033428">
    <property type="component" value="Unassembled WGS sequence"/>
</dbReference>